<dbReference type="Gene3D" id="3.40.630.30">
    <property type="match status" value="1"/>
</dbReference>
<keyword evidence="2 4" id="KW-0012">Acyltransferase</keyword>
<dbReference type="PROSITE" id="PS51186">
    <property type="entry name" value="GNAT"/>
    <property type="match status" value="1"/>
</dbReference>
<dbReference type="InterPro" id="IPR045047">
    <property type="entry name" value="Ard1-like"/>
</dbReference>
<dbReference type="InterPro" id="IPR006464">
    <property type="entry name" value="AcTrfase_RimI/Ard1"/>
</dbReference>
<dbReference type="PANTHER" id="PTHR23091:SF4">
    <property type="entry name" value="N-TERMINAL AMINO-ACID N(ALPHA)-ACETYLTRANSFERASE NATA"/>
    <property type="match status" value="1"/>
</dbReference>
<evidence type="ECO:0000313" key="4">
    <source>
        <dbReference type="EMBL" id="MEL4306430.1"/>
    </source>
</evidence>
<reference evidence="4 5" key="1">
    <citation type="submission" date="2024-04" db="EMBL/GenBank/DDBJ databases">
        <title>Methanococcoides sp. LMO-2.</title>
        <authorList>
            <person name="Liang L."/>
        </authorList>
    </citation>
    <scope>NUCLEOTIDE SEQUENCE [LARGE SCALE GENOMIC DNA]</scope>
    <source>
        <strain evidence="4 5">LMO-2</strain>
    </source>
</reference>
<proteinExistence type="predicted"/>
<dbReference type="InterPro" id="IPR000182">
    <property type="entry name" value="GNAT_dom"/>
</dbReference>
<feature type="domain" description="N-acetyltransferase" evidence="3">
    <location>
        <begin position="1"/>
        <end position="144"/>
    </location>
</feature>
<gene>
    <name evidence="4" type="primary">rimI</name>
    <name evidence="4" type="ORF">WOA13_11440</name>
</gene>
<dbReference type="GO" id="GO:0008999">
    <property type="term" value="F:protein-N-terminal-alanine acetyltransferase activity"/>
    <property type="evidence" value="ECO:0007669"/>
    <property type="project" value="UniProtKB-EC"/>
</dbReference>
<keyword evidence="1 4" id="KW-0808">Transferase</keyword>
<name>A0ABU9KXZ2_9EURY</name>
<dbReference type="RefSeq" id="WP_342128022.1">
    <property type="nucleotide sequence ID" value="NZ_JBCAUS010000007.1"/>
</dbReference>
<comment type="caution">
    <text evidence="4">The sequence shown here is derived from an EMBL/GenBank/DDBJ whole genome shotgun (WGS) entry which is preliminary data.</text>
</comment>
<dbReference type="Proteomes" id="UP001396646">
    <property type="component" value="Unassembled WGS sequence"/>
</dbReference>
<dbReference type="EMBL" id="JBCAUS010000007">
    <property type="protein sequence ID" value="MEL4306430.1"/>
    <property type="molecule type" value="Genomic_DNA"/>
</dbReference>
<protein>
    <submittedName>
        <fullName evidence="4">Ribosomal protein S18-alanine N-acetyltransferase</fullName>
        <ecNumber evidence="4">2.3.1.266</ecNumber>
    </submittedName>
</protein>
<keyword evidence="4" id="KW-0687">Ribonucleoprotein</keyword>
<evidence type="ECO:0000256" key="2">
    <source>
        <dbReference type="ARBA" id="ARBA00023315"/>
    </source>
</evidence>
<sequence length="173" mass="19855">MIIRKFEPCDFEGVLNIEMEAFTEHNPFVYMNFYEMNNEGFFVASINNLIVGFVMGYQSDVNEGRIFSLAVKKEYQGMKIGSQLMATILNVFLQQGLRSATLEVRVSNNIARKLYSDLGFIECWVEQGYYSDGENGIIMKKQLSPLYRISNLPDVSLKIPVIPDSAIRMPHRF</sequence>
<dbReference type="GO" id="GO:0005840">
    <property type="term" value="C:ribosome"/>
    <property type="evidence" value="ECO:0007669"/>
    <property type="project" value="UniProtKB-KW"/>
</dbReference>
<dbReference type="EC" id="2.3.1.266" evidence="4"/>
<dbReference type="SUPFAM" id="SSF55729">
    <property type="entry name" value="Acyl-CoA N-acyltransferases (Nat)"/>
    <property type="match status" value="1"/>
</dbReference>
<evidence type="ECO:0000259" key="3">
    <source>
        <dbReference type="PROSITE" id="PS51186"/>
    </source>
</evidence>
<organism evidence="4 5">
    <name type="scientific">Methanococcoides cohabitans</name>
    <dbReference type="NCBI Taxonomy" id="3136559"/>
    <lineage>
        <taxon>Archaea</taxon>
        <taxon>Methanobacteriati</taxon>
        <taxon>Methanobacteriota</taxon>
        <taxon>Stenosarchaea group</taxon>
        <taxon>Methanomicrobia</taxon>
        <taxon>Methanosarcinales</taxon>
        <taxon>Methanosarcinaceae</taxon>
        <taxon>Methanococcoides</taxon>
    </lineage>
</organism>
<dbReference type="InterPro" id="IPR016181">
    <property type="entry name" value="Acyl_CoA_acyltransferase"/>
</dbReference>
<evidence type="ECO:0000256" key="1">
    <source>
        <dbReference type="ARBA" id="ARBA00022679"/>
    </source>
</evidence>
<accession>A0ABU9KXZ2</accession>
<dbReference type="NCBIfam" id="TIGR01575">
    <property type="entry name" value="rimI"/>
    <property type="match status" value="1"/>
</dbReference>
<dbReference type="CDD" id="cd04301">
    <property type="entry name" value="NAT_SF"/>
    <property type="match status" value="1"/>
</dbReference>
<evidence type="ECO:0000313" key="5">
    <source>
        <dbReference type="Proteomes" id="UP001396646"/>
    </source>
</evidence>
<keyword evidence="5" id="KW-1185">Reference proteome</keyword>
<dbReference type="PANTHER" id="PTHR23091">
    <property type="entry name" value="N-TERMINAL ACETYLTRANSFERASE"/>
    <property type="match status" value="1"/>
</dbReference>
<keyword evidence="4" id="KW-0689">Ribosomal protein</keyword>
<dbReference type="Pfam" id="PF00583">
    <property type="entry name" value="Acetyltransf_1"/>
    <property type="match status" value="1"/>
</dbReference>